<keyword evidence="4 7" id="KW-0406">Ion transport</keyword>
<comment type="subcellular location">
    <subcellularLocation>
        <location evidence="7">Cell membrane</location>
        <topology evidence="7">Peripheral membrane protein</topology>
    </subcellularLocation>
    <subcellularLocation>
        <location evidence="1">Membrane</location>
    </subcellularLocation>
</comment>
<dbReference type="InterPro" id="IPR000711">
    <property type="entry name" value="ATPase_OSCP/dsu"/>
</dbReference>
<evidence type="ECO:0000256" key="2">
    <source>
        <dbReference type="ARBA" id="ARBA00022448"/>
    </source>
</evidence>
<keyword evidence="7" id="KW-0139">CF(1)</keyword>
<dbReference type="NCBIfam" id="TIGR01145">
    <property type="entry name" value="ATP_synt_delta"/>
    <property type="match status" value="1"/>
</dbReference>
<dbReference type="InParanoid" id="A0A397RUF1"/>
<evidence type="ECO:0000313" key="8">
    <source>
        <dbReference type="EMBL" id="RIA77813.1"/>
    </source>
</evidence>
<dbReference type="GO" id="GO:0045259">
    <property type="term" value="C:proton-transporting ATP synthase complex"/>
    <property type="evidence" value="ECO:0007669"/>
    <property type="project" value="UniProtKB-KW"/>
</dbReference>
<dbReference type="Proteomes" id="UP000266506">
    <property type="component" value="Unassembled WGS sequence"/>
</dbReference>
<keyword evidence="9" id="KW-1185">Reference proteome</keyword>
<evidence type="ECO:0000256" key="4">
    <source>
        <dbReference type="ARBA" id="ARBA00023065"/>
    </source>
</evidence>
<name>A0A397RUF1_9MOLU</name>
<dbReference type="SUPFAM" id="SSF47928">
    <property type="entry name" value="N-terminal domain of the delta subunit of the F1F0-ATP synthase"/>
    <property type="match status" value="1"/>
</dbReference>
<evidence type="ECO:0000256" key="7">
    <source>
        <dbReference type="HAMAP-Rule" id="MF_01416"/>
    </source>
</evidence>
<reference evidence="8 9" key="1">
    <citation type="submission" date="2018-08" db="EMBL/GenBank/DDBJ databases">
        <title>Genomic Encyclopedia of Archaeal and Bacterial Type Strains, Phase II (KMG-II): from individual species to whole genera.</title>
        <authorList>
            <person name="Goeker M."/>
        </authorList>
    </citation>
    <scope>NUCLEOTIDE SEQUENCE [LARGE SCALE GENOMIC DNA]</scope>
    <source>
        <strain evidence="8 9">ATCC 27112</strain>
    </source>
</reference>
<dbReference type="RefSeq" id="WP_162849743.1">
    <property type="nucleotide sequence ID" value="NZ_QXEV01000006.1"/>
</dbReference>
<keyword evidence="7" id="KW-1003">Cell membrane</keyword>
<dbReference type="FunCoup" id="A0A397RUF1">
    <property type="interactions" value="341"/>
</dbReference>
<comment type="caution">
    <text evidence="8">The sequence shown here is derived from an EMBL/GenBank/DDBJ whole genome shotgun (WGS) entry which is preliminary data.</text>
</comment>
<evidence type="ECO:0000256" key="6">
    <source>
        <dbReference type="ARBA" id="ARBA00023310"/>
    </source>
</evidence>
<proteinExistence type="inferred from homology"/>
<evidence type="ECO:0000313" key="9">
    <source>
        <dbReference type="Proteomes" id="UP000266506"/>
    </source>
</evidence>
<dbReference type="GO" id="GO:0005886">
    <property type="term" value="C:plasma membrane"/>
    <property type="evidence" value="ECO:0007669"/>
    <property type="project" value="UniProtKB-SubCell"/>
</dbReference>
<accession>A0A397RUF1</accession>
<dbReference type="HAMAP" id="MF_01416">
    <property type="entry name" value="ATP_synth_delta_bact"/>
    <property type="match status" value="1"/>
</dbReference>
<dbReference type="PANTHER" id="PTHR11910">
    <property type="entry name" value="ATP SYNTHASE DELTA CHAIN"/>
    <property type="match status" value="1"/>
</dbReference>
<keyword evidence="3 7" id="KW-0375">Hydrogen ion transport</keyword>
<dbReference type="Gene3D" id="1.10.520.20">
    <property type="entry name" value="N-terminal domain of the delta subunit of the F1F0-ATP synthase"/>
    <property type="match status" value="1"/>
</dbReference>
<organism evidence="8 9">
    <name type="scientific">Anaeroplasma bactoclasticum</name>
    <dbReference type="NCBI Taxonomy" id="2088"/>
    <lineage>
        <taxon>Bacteria</taxon>
        <taxon>Bacillati</taxon>
        <taxon>Mycoplasmatota</taxon>
        <taxon>Mollicutes</taxon>
        <taxon>Anaeroplasmatales</taxon>
        <taxon>Anaeroplasmataceae</taxon>
        <taxon>Anaeroplasma</taxon>
    </lineage>
</organism>
<gene>
    <name evidence="7" type="primary">atpH</name>
    <name evidence="8" type="ORF">EI71_00789</name>
</gene>
<dbReference type="EMBL" id="QXEV01000006">
    <property type="protein sequence ID" value="RIA77813.1"/>
    <property type="molecule type" value="Genomic_DNA"/>
</dbReference>
<sequence length="170" mass="19606">MVEFEYAKAVFDLAKENNKVSVFTECFNAVCETLEPNFLEIMSSPFVNKDEKKKIIDKVYHSLDLVFIHFLYVLIDHNRFDRIRVIAKEYETLVLQDNNVLRVKIISANELKKAQLQDLKKSLSIKYPGKTIEIENKINPNLIGGVQIITDEKSLDASVKGTLDRIRESL</sequence>
<evidence type="ECO:0000256" key="3">
    <source>
        <dbReference type="ARBA" id="ARBA00022781"/>
    </source>
</evidence>
<comment type="similarity">
    <text evidence="7">Belongs to the ATPase delta chain family.</text>
</comment>
<dbReference type="PRINTS" id="PR00125">
    <property type="entry name" value="ATPASEDELTA"/>
</dbReference>
<dbReference type="GO" id="GO:0046933">
    <property type="term" value="F:proton-transporting ATP synthase activity, rotational mechanism"/>
    <property type="evidence" value="ECO:0007669"/>
    <property type="project" value="UniProtKB-UniRule"/>
</dbReference>
<keyword evidence="6 7" id="KW-0066">ATP synthesis</keyword>
<comment type="function">
    <text evidence="7">F(1)F(0) ATP synthase produces ATP from ADP in the presence of a proton or sodium gradient. F-type ATPases consist of two structural domains, F(1) containing the extramembraneous catalytic core and F(0) containing the membrane proton channel, linked together by a central stalk and a peripheral stalk. During catalysis, ATP synthesis in the catalytic domain of F(1) is coupled via a rotary mechanism of the central stalk subunits to proton translocation.</text>
</comment>
<comment type="function">
    <text evidence="7">This protein is part of the stalk that links CF(0) to CF(1). It either transmits conformational changes from CF(0) to CF(1) or is implicated in proton conduction.</text>
</comment>
<evidence type="ECO:0000256" key="1">
    <source>
        <dbReference type="ARBA" id="ARBA00004370"/>
    </source>
</evidence>
<dbReference type="InterPro" id="IPR026015">
    <property type="entry name" value="ATP_synth_OSCP/delta_N_sf"/>
</dbReference>
<evidence type="ECO:0000256" key="5">
    <source>
        <dbReference type="ARBA" id="ARBA00023136"/>
    </source>
</evidence>
<dbReference type="Pfam" id="PF00213">
    <property type="entry name" value="OSCP"/>
    <property type="match status" value="1"/>
</dbReference>
<keyword evidence="5 7" id="KW-0472">Membrane</keyword>
<dbReference type="AlphaFoldDB" id="A0A397RUF1"/>
<keyword evidence="2 7" id="KW-0813">Transport</keyword>
<protein>
    <recommendedName>
        <fullName evidence="7">ATP synthase subunit delta</fullName>
    </recommendedName>
    <alternativeName>
        <fullName evidence="7">ATP synthase F(1) sector subunit delta</fullName>
    </alternativeName>
    <alternativeName>
        <fullName evidence="7">F-type ATPase subunit delta</fullName>
        <shortName evidence="7">F-ATPase subunit delta</shortName>
    </alternativeName>
</protein>